<reference evidence="1 2" key="1">
    <citation type="journal article" date="2016" name="Nat. Commun.">
        <title>Thousands of microbial genomes shed light on interconnected biogeochemical processes in an aquifer system.</title>
        <authorList>
            <person name="Anantharaman K."/>
            <person name="Brown C.T."/>
            <person name="Hug L.A."/>
            <person name="Sharon I."/>
            <person name="Castelle C.J."/>
            <person name="Probst A.J."/>
            <person name="Thomas B.C."/>
            <person name="Singh A."/>
            <person name="Wilkins M.J."/>
            <person name="Karaoz U."/>
            <person name="Brodie E.L."/>
            <person name="Williams K.H."/>
            <person name="Hubbard S.S."/>
            <person name="Banfield J.F."/>
        </authorList>
    </citation>
    <scope>NUCLEOTIDE SEQUENCE [LARGE SCALE GENOMIC DNA]</scope>
</reference>
<organism evidence="1 2">
    <name type="scientific">Candidatus Lloydbacteria bacterium RIFOXYC12_FULL_46_25</name>
    <dbReference type="NCBI Taxonomy" id="1798670"/>
    <lineage>
        <taxon>Bacteria</taxon>
        <taxon>Candidatus Lloydiibacteriota</taxon>
    </lineage>
</organism>
<gene>
    <name evidence="1" type="ORF">A2494_00230</name>
</gene>
<dbReference type="EMBL" id="MHLU01000125">
    <property type="protein sequence ID" value="OGZ17664.1"/>
    <property type="molecule type" value="Genomic_DNA"/>
</dbReference>
<dbReference type="Proteomes" id="UP000178106">
    <property type="component" value="Unassembled WGS sequence"/>
</dbReference>
<name>A0A1G2DVH8_9BACT</name>
<protein>
    <submittedName>
        <fullName evidence="1">Uncharacterized protein</fullName>
    </submittedName>
</protein>
<sequence length="336" mass="37926">MHKELVTLATKHVSDIINLAIEHGAEEKALVVYDTRYGLTNILTEAYRSALPNAEFIDFDSASKEEIMSAFDALKPGDLVVLIQSSNFLLDAFRIRLHLFQKKLKVIEHVHLHRNTKDVWDVYINALEYDADWYRTIGPALKAKLENVHELRIEGGDAVLTITGGVESPKLNIGDYRGMENIGGTFPIGEVFTESKDFLQMNGSFMIYAFAGGDFLTSMHEPFRVDVKEGQVVGWADNAPKSFVDIINVIKDYERPLIRELGFGLNRAITRERYLQDITAFERILGLHLSLGEKHSVYKKPGITTHKTKFHVDVFPVADRILADGEVIFEGGKYLV</sequence>
<comment type="caution">
    <text evidence="1">The sequence shown here is derived from an EMBL/GenBank/DDBJ whole genome shotgun (WGS) entry which is preliminary data.</text>
</comment>
<accession>A0A1G2DVH8</accession>
<evidence type="ECO:0000313" key="2">
    <source>
        <dbReference type="Proteomes" id="UP000178106"/>
    </source>
</evidence>
<evidence type="ECO:0000313" key="1">
    <source>
        <dbReference type="EMBL" id="OGZ17664.1"/>
    </source>
</evidence>
<dbReference type="AlphaFoldDB" id="A0A1G2DVH8"/>
<proteinExistence type="predicted"/>